<dbReference type="Gene3D" id="3.90.25.10">
    <property type="entry name" value="UDP-galactose 4-epimerase, domain 1"/>
    <property type="match status" value="1"/>
</dbReference>
<keyword evidence="5" id="KW-0119">Carbohydrate metabolism</keyword>
<evidence type="ECO:0000256" key="4">
    <source>
        <dbReference type="ARBA" id="ARBA00023235"/>
    </source>
</evidence>
<keyword evidence="3" id="KW-0520">NAD</keyword>
<proteinExistence type="inferred from homology"/>
<dbReference type="InterPro" id="IPR005886">
    <property type="entry name" value="UDP_G4E"/>
</dbReference>
<accession>A0A381S5V4</accession>
<evidence type="ECO:0000313" key="7">
    <source>
        <dbReference type="EMBL" id="SUZ98844.1"/>
    </source>
</evidence>
<dbReference type="InterPro" id="IPR001509">
    <property type="entry name" value="Epimerase_deHydtase"/>
</dbReference>
<dbReference type="PANTHER" id="PTHR43725:SF53">
    <property type="entry name" value="UDP-ARABINOSE 4-EPIMERASE 1"/>
    <property type="match status" value="1"/>
</dbReference>
<dbReference type="NCBIfam" id="TIGR01179">
    <property type="entry name" value="galE"/>
    <property type="match status" value="1"/>
</dbReference>
<evidence type="ECO:0000256" key="1">
    <source>
        <dbReference type="ARBA" id="ARBA00001911"/>
    </source>
</evidence>
<feature type="domain" description="NAD-dependent epimerase/dehydratase" evidence="6">
    <location>
        <begin position="1"/>
        <end position="248"/>
    </location>
</feature>
<dbReference type="AlphaFoldDB" id="A0A381S5V4"/>
<dbReference type="GO" id="GO:0003978">
    <property type="term" value="F:UDP-glucose 4-epimerase activity"/>
    <property type="evidence" value="ECO:0007669"/>
    <property type="project" value="InterPro"/>
</dbReference>
<dbReference type="Pfam" id="PF01370">
    <property type="entry name" value="Epimerase"/>
    <property type="match status" value="1"/>
</dbReference>
<dbReference type="EMBL" id="UINC01002644">
    <property type="protein sequence ID" value="SUZ98844.1"/>
    <property type="molecule type" value="Genomic_DNA"/>
</dbReference>
<reference evidence="7" key="1">
    <citation type="submission" date="2018-05" db="EMBL/GenBank/DDBJ databases">
        <authorList>
            <person name="Lanie J.A."/>
            <person name="Ng W.-L."/>
            <person name="Kazmierczak K.M."/>
            <person name="Andrzejewski T.M."/>
            <person name="Davidsen T.M."/>
            <person name="Wayne K.J."/>
            <person name="Tettelin H."/>
            <person name="Glass J.I."/>
            <person name="Rusch D."/>
            <person name="Podicherti R."/>
            <person name="Tsui H.-C.T."/>
            <person name="Winkler M.E."/>
        </authorList>
    </citation>
    <scope>NUCLEOTIDE SEQUENCE</scope>
</reference>
<evidence type="ECO:0000256" key="5">
    <source>
        <dbReference type="ARBA" id="ARBA00023277"/>
    </source>
</evidence>
<dbReference type="CDD" id="cd05247">
    <property type="entry name" value="UDP_G4E_1_SDR_e"/>
    <property type="match status" value="1"/>
</dbReference>
<dbReference type="InterPro" id="IPR036291">
    <property type="entry name" value="NAD(P)-bd_dom_sf"/>
</dbReference>
<name>A0A381S5V4_9ZZZZ</name>
<evidence type="ECO:0000256" key="2">
    <source>
        <dbReference type="ARBA" id="ARBA00007637"/>
    </source>
</evidence>
<dbReference type="SUPFAM" id="SSF51735">
    <property type="entry name" value="NAD(P)-binding Rossmann-fold domains"/>
    <property type="match status" value="1"/>
</dbReference>
<feature type="non-terminal residue" evidence="7">
    <location>
        <position position="1"/>
    </location>
</feature>
<evidence type="ECO:0000259" key="6">
    <source>
        <dbReference type="Pfam" id="PF01370"/>
    </source>
</evidence>
<comment type="similarity">
    <text evidence="2">Belongs to the NAD(P)-dependent epimerase/dehydratase family.</text>
</comment>
<sequence>VLVVGGAGYIGSHACLALREAGHEVVVYDNLSTGHREAVLGGVLVDGDVRDVEKLKEALRNYRVAVVMHFAALISVADSVSNPIAYYEANVEGTLSLLSAMVDVGVEVMVFSSTAAVYGKPDYSPMCEDHPTRPLNAYGESKLAIERAFPHYERAYGLKISKLRYFNASGADSKGRLGEVHDPETHLIPRAFNAVLGGAPLEIFGEEYSTPDGTCLRDFVHVTDLADAHVRVLRHLQDGGESGVYNVGTGSAYSVREVIQMVERVTGQRVPTISSPRRIGDPSSLLAASDRIQNELGWMPIHSDLQEIVESAWRWHQTGWHGSATGDAG</sequence>
<evidence type="ECO:0000256" key="3">
    <source>
        <dbReference type="ARBA" id="ARBA00023027"/>
    </source>
</evidence>
<protein>
    <recommendedName>
        <fullName evidence="6">NAD-dependent epimerase/dehydratase domain-containing protein</fullName>
    </recommendedName>
</protein>
<gene>
    <name evidence="7" type="ORF">METZ01_LOCUS51698</name>
</gene>
<comment type="cofactor">
    <cofactor evidence="1">
        <name>NAD(+)</name>
        <dbReference type="ChEBI" id="CHEBI:57540"/>
    </cofactor>
</comment>
<dbReference type="GO" id="GO:0033499">
    <property type="term" value="P:galactose catabolic process via UDP-galactose, Leloir pathway"/>
    <property type="evidence" value="ECO:0007669"/>
    <property type="project" value="TreeGrafter"/>
</dbReference>
<organism evidence="7">
    <name type="scientific">marine metagenome</name>
    <dbReference type="NCBI Taxonomy" id="408172"/>
    <lineage>
        <taxon>unclassified sequences</taxon>
        <taxon>metagenomes</taxon>
        <taxon>ecological metagenomes</taxon>
    </lineage>
</organism>
<keyword evidence="4" id="KW-0413">Isomerase</keyword>
<dbReference type="Gene3D" id="3.40.50.720">
    <property type="entry name" value="NAD(P)-binding Rossmann-like Domain"/>
    <property type="match status" value="1"/>
</dbReference>
<dbReference type="PANTHER" id="PTHR43725">
    <property type="entry name" value="UDP-GLUCOSE 4-EPIMERASE"/>
    <property type="match status" value="1"/>
</dbReference>